<proteinExistence type="predicted"/>
<accession>A0A543KQF8</accession>
<dbReference type="Gene3D" id="3.30.70.920">
    <property type="match status" value="1"/>
</dbReference>
<dbReference type="Pfam" id="PF01037">
    <property type="entry name" value="AsnC_trans_reg"/>
    <property type="match status" value="1"/>
</dbReference>
<evidence type="ECO:0000313" key="2">
    <source>
        <dbReference type="EMBL" id="TQM97284.1"/>
    </source>
</evidence>
<reference evidence="2 3" key="1">
    <citation type="submission" date="2019-06" db="EMBL/GenBank/DDBJ databases">
        <title>Sequencing the genomes of 1000 actinobacteria strains.</title>
        <authorList>
            <person name="Klenk H.-P."/>
        </authorList>
    </citation>
    <scope>NUCLEOTIDE SEQUENCE [LARGE SCALE GENOMIC DNA]</scope>
    <source>
        <strain evidence="2 3">DSM 12362</strain>
    </source>
</reference>
<dbReference type="InterPro" id="IPR011008">
    <property type="entry name" value="Dimeric_a/b-barrel"/>
</dbReference>
<protein>
    <submittedName>
        <fullName evidence="2">AsnC family transcriptional regulator</fullName>
    </submittedName>
</protein>
<dbReference type="OrthoDB" id="9797216at2"/>
<dbReference type="AlphaFoldDB" id="A0A543KQF8"/>
<dbReference type="EMBL" id="VFPU01000001">
    <property type="protein sequence ID" value="TQM97284.1"/>
    <property type="molecule type" value="Genomic_DNA"/>
</dbReference>
<sequence>MIRAYILVQTEVGASAQVTRAIRELPGVISAEDVAGPYDVIALVESPTVQGLGREVIARVQAVPHITRTTTCTVVEF</sequence>
<evidence type="ECO:0000313" key="3">
    <source>
        <dbReference type="Proteomes" id="UP000315133"/>
    </source>
</evidence>
<dbReference type="SUPFAM" id="SSF54909">
    <property type="entry name" value="Dimeric alpha+beta barrel"/>
    <property type="match status" value="1"/>
</dbReference>
<dbReference type="Proteomes" id="UP000315133">
    <property type="component" value="Unassembled WGS sequence"/>
</dbReference>
<dbReference type="RefSeq" id="WP_141818772.1">
    <property type="nucleotide sequence ID" value="NZ_BAAAIL010000002.1"/>
</dbReference>
<name>A0A543KQF8_9MICO</name>
<comment type="caution">
    <text evidence="2">The sequence shown here is derived from an EMBL/GenBank/DDBJ whole genome shotgun (WGS) entry which is preliminary data.</text>
</comment>
<evidence type="ECO:0000259" key="1">
    <source>
        <dbReference type="Pfam" id="PF01037"/>
    </source>
</evidence>
<keyword evidence="3" id="KW-1185">Reference proteome</keyword>
<gene>
    <name evidence="2" type="ORF">FB476_2188</name>
</gene>
<organism evidence="2 3">
    <name type="scientific">Ornithinimicrobium humiphilum</name>
    <dbReference type="NCBI Taxonomy" id="125288"/>
    <lineage>
        <taxon>Bacteria</taxon>
        <taxon>Bacillati</taxon>
        <taxon>Actinomycetota</taxon>
        <taxon>Actinomycetes</taxon>
        <taxon>Micrococcales</taxon>
        <taxon>Ornithinimicrobiaceae</taxon>
        <taxon>Ornithinimicrobium</taxon>
    </lineage>
</organism>
<feature type="domain" description="Transcription regulator AsnC/Lrp ligand binding" evidence="1">
    <location>
        <begin position="6"/>
        <end position="76"/>
    </location>
</feature>
<dbReference type="InterPro" id="IPR019887">
    <property type="entry name" value="Tscrpt_reg_AsnC/Lrp_C"/>
</dbReference>